<dbReference type="EMBL" id="HBUF01256381">
    <property type="protein sequence ID" value="CAG6681654.1"/>
    <property type="molecule type" value="Transcribed_RNA"/>
</dbReference>
<dbReference type="EMBL" id="HBUF01051194">
    <property type="protein sequence ID" value="CAG6621865.1"/>
    <property type="molecule type" value="Transcribed_RNA"/>
</dbReference>
<reference evidence="1" key="1">
    <citation type="submission" date="2021-05" db="EMBL/GenBank/DDBJ databases">
        <authorList>
            <person name="Alioto T."/>
            <person name="Alioto T."/>
            <person name="Gomez Garrido J."/>
        </authorList>
    </citation>
    <scope>NUCLEOTIDE SEQUENCE</scope>
</reference>
<accession>A0A8D8M451</accession>
<protein>
    <submittedName>
        <fullName evidence="1">Uncharacterized protein</fullName>
    </submittedName>
</protein>
<dbReference type="EMBL" id="HBUF01586090">
    <property type="protein sequence ID" value="CAG6771843.1"/>
    <property type="molecule type" value="Transcribed_RNA"/>
</dbReference>
<dbReference type="EMBL" id="HBUF01384290">
    <property type="protein sequence ID" value="CAG6731543.1"/>
    <property type="molecule type" value="Transcribed_RNA"/>
</dbReference>
<dbReference type="EMBL" id="HBUF01586088">
    <property type="protein sequence ID" value="CAG6771837.1"/>
    <property type="molecule type" value="Transcribed_RNA"/>
</dbReference>
<evidence type="ECO:0000313" key="1">
    <source>
        <dbReference type="EMBL" id="CAG6621869.1"/>
    </source>
</evidence>
<dbReference type="EMBL" id="HBUF01051196">
    <property type="protein sequence ID" value="CAG6621873.1"/>
    <property type="molecule type" value="Transcribed_RNA"/>
</dbReference>
<dbReference type="EMBL" id="HBUF01586089">
    <property type="protein sequence ID" value="CAG6771840.1"/>
    <property type="molecule type" value="Transcribed_RNA"/>
</dbReference>
<dbReference type="EMBL" id="HBUF01384288">
    <property type="protein sequence ID" value="CAG6731537.1"/>
    <property type="molecule type" value="Transcribed_RNA"/>
</dbReference>
<dbReference type="EMBL" id="HBUF01384291">
    <property type="protein sequence ID" value="CAG6731546.1"/>
    <property type="molecule type" value="Transcribed_RNA"/>
</dbReference>
<dbReference type="AlphaFoldDB" id="A0A8D8M451"/>
<organism evidence="1">
    <name type="scientific">Cacopsylla melanoneura</name>
    <dbReference type="NCBI Taxonomy" id="428564"/>
    <lineage>
        <taxon>Eukaryota</taxon>
        <taxon>Metazoa</taxon>
        <taxon>Ecdysozoa</taxon>
        <taxon>Arthropoda</taxon>
        <taxon>Hexapoda</taxon>
        <taxon>Insecta</taxon>
        <taxon>Pterygota</taxon>
        <taxon>Neoptera</taxon>
        <taxon>Paraneoptera</taxon>
        <taxon>Hemiptera</taxon>
        <taxon>Sternorrhyncha</taxon>
        <taxon>Psylloidea</taxon>
        <taxon>Psyllidae</taxon>
        <taxon>Psyllinae</taxon>
        <taxon>Cacopsylla</taxon>
    </lineage>
</organism>
<proteinExistence type="predicted"/>
<dbReference type="EMBL" id="HBUF01051193">
    <property type="protein sequence ID" value="CAG6621861.1"/>
    <property type="molecule type" value="Transcribed_RNA"/>
</dbReference>
<dbReference type="EMBL" id="HBUF01384289">
    <property type="protein sequence ID" value="CAG6731540.1"/>
    <property type="molecule type" value="Transcribed_RNA"/>
</dbReference>
<sequence length="104" mass="11845">MRFYEIPDEILSGQIRRSGRLTHLVRSLSNPDPRLLRRASRQNPHLQTRTVLGVGSDVEFERCRCECHVVARSDIRQGHVYDVFQGGGKGEECHVCGGAFEHEE</sequence>
<dbReference type="EMBL" id="HBUF01256380">
    <property type="protein sequence ID" value="CAG6681652.1"/>
    <property type="molecule type" value="Transcribed_RNA"/>
</dbReference>
<dbReference type="EMBL" id="HBUF01051195">
    <property type="protein sequence ID" value="CAG6621869.1"/>
    <property type="molecule type" value="Transcribed_RNA"/>
</dbReference>
<name>A0A8D8M451_9HEMI</name>